<dbReference type="Pfam" id="PF00378">
    <property type="entry name" value="ECH_1"/>
    <property type="match status" value="1"/>
</dbReference>
<dbReference type="PANTHER" id="PTHR43459">
    <property type="entry name" value="ENOYL-COA HYDRATASE"/>
    <property type="match status" value="1"/>
</dbReference>
<dbReference type="EMBL" id="QRCM01000001">
    <property type="protein sequence ID" value="TXG90801.1"/>
    <property type="molecule type" value="Genomic_DNA"/>
</dbReference>
<sequence length="295" mass="30371">MRFGAFRVFTLECGVVTSPDIDSDRPTRFEGSVLSITIARADNGCSFDPEGIAEGTRALEAFGWEIGSVLLVGTGANFCAGGNVAAFGAAPDRGERLAADAALLHRFVRALAATPAPIVAGVQGWAAGAGMSLVCLADIALGGPSTQLRPAYSSIGFTPDGGLSWTLPRIVGHARARQILLGDETIAADEAARLGILHRIVGDELVQSEALRVARTMAAGPTSAYQGTKRLLAASPAASLDEQLDAEAASIVEAAESSVGREGVDAFLAKRRPDFTTAKSQPESGEVVEPGEAPA</sequence>
<evidence type="ECO:0000313" key="3">
    <source>
        <dbReference type="EMBL" id="TXG90801.1"/>
    </source>
</evidence>
<feature type="region of interest" description="Disordered" evidence="2">
    <location>
        <begin position="271"/>
        <end position="295"/>
    </location>
</feature>
<reference evidence="3 4" key="1">
    <citation type="submission" date="2018-07" db="EMBL/GenBank/DDBJ databases">
        <title>Genome sequence of Rhodococcus rhodnii ATCC 35071 from Rhodnius prolixus.</title>
        <authorList>
            <person name="Patel V."/>
            <person name="Vogel K.J."/>
        </authorList>
    </citation>
    <scope>NUCLEOTIDE SEQUENCE [LARGE SCALE GENOMIC DNA]</scope>
    <source>
        <strain evidence="3 4">ATCC 35071</strain>
    </source>
</reference>
<evidence type="ECO:0000313" key="4">
    <source>
        <dbReference type="Proteomes" id="UP000471120"/>
    </source>
</evidence>
<comment type="similarity">
    <text evidence="1">Belongs to the enoyl-CoA hydratase/isomerase family.</text>
</comment>
<dbReference type="InterPro" id="IPR001753">
    <property type="entry name" value="Enoyl-CoA_hydra/iso"/>
</dbReference>
<accession>A0A6P2CGE2</accession>
<dbReference type="Gene3D" id="3.90.226.10">
    <property type="entry name" value="2-enoyl-CoA Hydratase, Chain A, domain 1"/>
    <property type="match status" value="1"/>
</dbReference>
<dbReference type="InterPro" id="IPR029045">
    <property type="entry name" value="ClpP/crotonase-like_dom_sf"/>
</dbReference>
<name>A0A6P2CGE2_9NOCA</name>
<dbReference type="InterPro" id="IPR014748">
    <property type="entry name" value="Enoyl-CoA_hydra_C"/>
</dbReference>
<evidence type="ECO:0000256" key="1">
    <source>
        <dbReference type="ARBA" id="ARBA00005254"/>
    </source>
</evidence>
<comment type="caution">
    <text evidence="3">The sequence shown here is derived from an EMBL/GenBank/DDBJ whole genome shotgun (WGS) entry which is preliminary data.</text>
</comment>
<dbReference type="PANTHER" id="PTHR43459:SF1">
    <property type="entry name" value="EG:BACN32G11.4 PROTEIN"/>
    <property type="match status" value="1"/>
</dbReference>
<dbReference type="CDD" id="cd06558">
    <property type="entry name" value="crotonase-like"/>
    <property type="match status" value="1"/>
</dbReference>
<dbReference type="Gene3D" id="1.10.12.10">
    <property type="entry name" value="Lyase 2-enoyl-coa Hydratase, Chain A, domain 2"/>
    <property type="match status" value="1"/>
</dbReference>
<protein>
    <submittedName>
        <fullName evidence="3">Enoyl-CoA hydratase/isomerase family protein</fullName>
    </submittedName>
</protein>
<evidence type="ECO:0000256" key="2">
    <source>
        <dbReference type="SAM" id="MobiDB-lite"/>
    </source>
</evidence>
<keyword evidence="3" id="KW-0413">Isomerase</keyword>
<dbReference type="Proteomes" id="UP000471120">
    <property type="component" value="Unassembled WGS sequence"/>
</dbReference>
<organism evidence="3 4">
    <name type="scientific">Rhodococcus rhodnii</name>
    <dbReference type="NCBI Taxonomy" id="38312"/>
    <lineage>
        <taxon>Bacteria</taxon>
        <taxon>Bacillati</taxon>
        <taxon>Actinomycetota</taxon>
        <taxon>Actinomycetes</taxon>
        <taxon>Mycobacteriales</taxon>
        <taxon>Nocardiaceae</taxon>
        <taxon>Rhodococcus</taxon>
    </lineage>
</organism>
<dbReference type="GO" id="GO:0016853">
    <property type="term" value="F:isomerase activity"/>
    <property type="evidence" value="ECO:0007669"/>
    <property type="project" value="UniProtKB-KW"/>
</dbReference>
<dbReference type="SUPFAM" id="SSF52096">
    <property type="entry name" value="ClpP/crotonase"/>
    <property type="match status" value="1"/>
</dbReference>
<proteinExistence type="inferred from homology"/>
<dbReference type="AlphaFoldDB" id="A0A6P2CGE2"/>
<gene>
    <name evidence="3" type="ORF">DW322_11935</name>
</gene>